<dbReference type="RefSeq" id="WP_211925079.1">
    <property type="nucleotide sequence ID" value="NZ_JAGQFT020000009.1"/>
</dbReference>
<keyword evidence="2 8" id="KW-0813">Transport</keyword>
<evidence type="ECO:0000256" key="8">
    <source>
        <dbReference type="PROSITE-ProRule" id="PRU01360"/>
    </source>
</evidence>
<dbReference type="Proteomes" id="UP000675747">
    <property type="component" value="Unassembled WGS sequence"/>
</dbReference>
<evidence type="ECO:0000313" key="14">
    <source>
        <dbReference type="EMBL" id="MBS7458102.1"/>
    </source>
</evidence>
<dbReference type="Pfam" id="PF00593">
    <property type="entry name" value="TonB_dep_Rec_b-barrel"/>
    <property type="match status" value="1"/>
</dbReference>
<dbReference type="PANTHER" id="PTHR30069">
    <property type="entry name" value="TONB-DEPENDENT OUTER MEMBRANE RECEPTOR"/>
    <property type="match status" value="1"/>
</dbReference>
<dbReference type="PANTHER" id="PTHR30069:SF49">
    <property type="entry name" value="OUTER MEMBRANE PROTEIN C"/>
    <property type="match status" value="1"/>
</dbReference>
<organism evidence="13">
    <name type="scientific">Coralloluteibacterium stylophorae</name>
    <dbReference type="NCBI Taxonomy" id="1776034"/>
    <lineage>
        <taxon>Bacteria</taxon>
        <taxon>Pseudomonadati</taxon>
        <taxon>Pseudomonadota</taxon>
        <taxon>Gammaproteobacteria</taxon>
        <taxon>Lysobacterales</taxon>
        <taxon>Lysobacteraceae</taxon>
        <taxon>Coralloluteibacterium</taxon>
    </lineage>
</organism>
<dbReference type="InterPro" id="IPR036942">
    <property type="entry name" value="Beta-barrel_TonB_sf"/>
</dbReference>
<dbReference type="InterPro" id="IPR000531">
    <property type="entry name" value="Beta-barrel_TonB"/>
</dbReference>
<keyword evidence="7 8" id="KW-0998">Cell outer membrane</keyword>
<keyword evidence="5 9" id="KW-0798">TonB box</keyword>
<dbReference type="GO" id="GO:0015344">
    <property type="term" value="F:siderophore uptake transmembrane transporter activity"/>
    <property type="evidence" value="ECO:0007669"/>
    <property type="project" value="TreeGrafter"/>
</dbReference>
<keyword evidence="13" id="KW-0675">Receptor</keyword>
<dbReference type="EMBL" id="JAGQFT020000009">
    <property type="protein sequence ID" value="MBS7458102.1"/>
    <property type="molecule type" value="Genomic_DNA"/>
</dbReference>
<comment type="caution">
    <text evidence="13">The sequence shown here is derived from an EMBL/GenBank/DDBJ whole genome shotgun (WGS) entry which is preliminary data.</text>
</comment>
<dbReference type="Gene3D" id="2.40.170.20">
    <property type="entry name" value="TonB-dependent receptor, beta-barrel domain"/>
    <property type="match status" value="1"/>
</dbReference>
<dbReference type="GO" id="GO:0009279">
    <property type="term" value="C:cell outer membrane"/>
    <property type="evidence" value="ECO:0007669"/>
    <property type="project" value="UniProtKB-SubCell"/>
</dbReference>
<evidence type="ECO:0000259" key="11">
    <source>
        <dbReference type="Pfam" id="PF00593"/>
    </source>
</evidence>
<sequence>MPPVRLLCLAVATALPAAALADQPAAEEARIERMDTVVVTGVAPSSPLTFVTDPKQPRQPVPASDAADYLKTIPGFAAIRSGGSNGDPVLRGQSGSRLSLLVNGGAMLGACPARMDAPSSYIAPQNFDALTVIKGPQTVLWGPVASAGTVLFERETERFDTPGVRAQGSALVGSFGRNEQTLDVAAGGPAAYARLNANRSEQDDYEDGDGETVPSLWRKWNADAAFGVTPDADTRIELSAGAGDGKARYAGRGMDGTRFRRESLGLRIEKQNVGGVLDAVDARAYYNHADHIMDNYGLREPDPTGPMPTAMLAAVDRRTVGARVAATFRWDATELATGVDAERSDHRNGTAMLPGMANGWDPDARFSRVGVFGEARVALSAQDRLVAGARIDRAAVADRRATVGGMDMGGDDGMGGGMDMGMDDGMAMAMPNPTAGRRREDTLTAGFLRIEHALAGTPVQVHAGVGRSERMPDYWELFSPTLGPEGAVNAFAAVRPETTTQLDLGLTYRSARAEAWVSAYAGRQDDFILFDYLAGGAMGDTTRARNVDADIRGGELGGSMRLGAAWTVDGSLAYAWAGNRDDGEALPQIPPLEARLGVAWARGPWSAGAQVRGVRAQDRVATGRGNVVGRDLGPSKGFAVTSANAAWRVDARWTLAAGIDNLFDRRYAEHLNLAGDAGFGYPAEPVRIGEPGRTLWARVDFGY</sequence>
<evidence type="ECO:0000256" key="5">
    <source>
        <dbReference type="ARBA" id="ARBA00023077"/>
    </source>
</evidence>
<feature type="domain" description="TonB-dependent receptor plug" evidence="12">
    <location>
        <begin position="60"/>
        <end position="149"/>
    </location>
</feature>
<evidence type="ECO:0000259" key="12">
    <source>
        <dbReference type="Pfam" id="PF07715"/>
    </source>
</evidence>
<dbReference type="Gene3D" id="2.170.130.10">
    <property type="entry name" value="TonB-dependent receptor, plug domain"/>
    <property type="match status" value="1"/>
</dbReference>
<proteinExistence type="inferred from homology"/>
<evidence type="ECO:0000313" key="13">
    <source>
        <dbReference type="EMBL" id="MBR0561109.1"/>
    </source>
</evidence>
<keyword evidence="10" id="KW-0732">Signal</keyword>
<dbReference type="SUPFAM" id="SSF56935">
    <property type="entry name" value="Porins"/>
    <property type="match status" value="1"/>
</dbReference>
<feature type="domain" description="TonB-dependent receptor-like beta-barrel" evidence="11">
    <location>
        <begin position="203"/>
        <end position="662"/>
    </location>
</feature>
<dbReference type="InterPro" id="IPR012910">
    <property type="entry name" value="Plug_dom"/>
</dbReference>
<keyword evidence="3 8" id="KW-1134">Transmembrane beta strand</keyword>
<keyword evidence="15" id="KW-1185">Reference proteome</keyword>
<dbReference type="InterPro" id="IPR010100">
    <property type="entry name" value="TonB-dep_Cu_rcpt"/>
</dbReference>
<feature type="chain" id="PRO_5042774130" evidence="10">
    <location>
        <begin position="22"/>
        <end position="703"/>
    </location>
</feature>
<comment type="subcellular location">
    <subcellularLocation>
        <location evidence="1 8">Cell outer membrane</location>
        <topology evidence="1 8">Multi-pass membrane protein</topology>
    </subcellularLocation>
</comment>
<dbReference type="InterPro" id="IPR037066">
    <property type="entry name" value="Plug_dom_sf"/>
</dbReference>
<evidence type="ECO:0000313" key="15">
    <source>
        <dbReference type="Proteomes" id="UP000675747"/>
    </source>
</evidence>
<name>A0A8J7VQL3_9GAMM</name>
<reference evidence="13" key="2">
    <citation type="submission" date="2021-04" db="EMBL/GenBank/DDBJ databases">
        <authorList>
            <person name="Karlyshev A.V."/>
        </authorList>
    </citation>
    <scope>NUCLEOTIDE SEQUENCE</scope>
    <source>
        <strain evidence="13">LMG 29479</strain>
    </source>
</reference>
<evidence type="ECO:0000256" key="2">
    <source>
        <dbReference type="ARBA" id="ARBA00022448"/>
    </source>
</evidence>
<dbReference type="EMBL" id="JAGQFT010000003">
    <property type="protein sequence ID" value="MBR0561109.1"/>
    <property type="molecule type" value="Genomic_DNA"/>
</dbReference>
<dbReference type="InterPro" id="IPR039426">
    <property type="entry name" value="TonB-dep_rcpt-like"/>
</dbReference>
<evidence type="ECO:0000256" key="4">
    <source>
        <dbReference type="ARBA" id="ARBA00022692"/>
    </source>
</evidence>
<evidence type="ECO:0000256" key="6">
    <source>
        <dbReference type="ARBA" id="ARBA00023136"/>
    </source>
</evidence>
<dbReference type="PROSITE" id="PS52016">
    <property type="entry name" value="TONB_DEPENDENT_REC_3"/>
    <property type="match status" value="1"/>
</dbReference>
<evidence type="ECO:0000256" key="7">
    <source>
        <dbReference type="ARBA" id="ARBA00023237"/>
    </source>
</evidence>
<evidence type="ECO:0000256" key="3">
    <source>
        <dbReference type="ARBA" id="ARBA00022452"/>
    </source>
</evidence>
<gene>
    <name evidence="13" type="ORF">KB893_01040</name>
    <name evidence="14" type="ORF">KB893_013260</name>
</gene>
<keyword evidence="6 8" id="KW-0472">Membrane</keyword>
<dbReference type="CDD" id="cd01347">
    <property type="entry name" value="ligand_gated_channel"/>
    <property type="match status" value="1"/>
</dbReference>
<accession>A0A8J7VQL3</accession>
<keyword evidence="4 8" id="KW-0812">Transmembrane</keyword>
<dbReference type="GO" id="GO:0044718">
    <property type="term" value="P:siderophore transmembrane transport"/>
    <property type="evidence" value="ECO:0007669"/>
    <property type="project" value="TreeGrafter"/>
</dbReference>
<protein>
    <submittedName>
        <fullName evidence="13">TonB-dependent copper receptor</fullName>
    </submittedName>
</protein>
<evidence type="ECO:0000256" key="1">
    <source>
        <dbReference type="ARBA" id="ARBA00004571"/>
    </source>
</evidence>
<dbReference type="Pfam" id="PF07715">
    <property type="entry name" value="Plug"/>
    <property type="match status" value="1"/>
</dbReference>
<evidence type="ECO:0000256" key="9">
    <source>
        <dbReference type="RuleBase" id="RU003357"/>
    </source>
</evidence>
<feature type="signal peptide" evidence="10">
    <location>
        <begin position="1"/>
        <end position="21"/>
    </location>
</feature>
<evidence type="ECO:0000256" key="10">
    <source>
        <dbReference type="SAM" id="SignalP"/>
    </source>
</evidence>
<comment type="similarity">
    <text evidence="8 9">Belongs to the TonB-dependent receptor family.</text>
</comment>
<dbReference type="AlphaFoldDB" id="A0A8J7VQL3"/>
<dbReference type="NCBIfam" id="TIGR01778">
    <property type="entry name" value="TonB-copper"/>
    <property type="match status" value="1"/>
</dbReference>
<reference evidence="14 15" key="1">
    <citation type="journal article" date="2021" name="Microbiol. Resour. Announc.">
        <title>Draft Genome Sequence of Coralloluteibacterium stylophorae LMG 29479T.</title>
        <authorList>
            <person name="Karlyshev A.V."/>
            <person name="Kudryashova E.B."/>
            <person name="Ariskina E.V."/>
            <person name="Conroy A.P."/>
            <person name="Abidueva E.Y."/>
        </authorList>
    </citation>
    <scope>NUCLEOTIDE SEQUENCE [LARGE SCALE GENOMIC DNA]</scope>
    <source>
        <strain evidence="14 15">LMG 29479</strain>
    </source>
</reference>